<comment type="caution">
    <text evidence="6">The sequence shown here is derived from an EMBL/GenBank/DDBJ whole genome shotgun (WGS) entry which is preliminary data.</text>
</comment>
<feature type="transmembrane region" description="Helical" evidence="5">
    <location>
        <begin position="292"/>
        <end position="318"/>
    </location>
</feature>
<name>A0A6G1ZL09_9BACT</name>
<keyword evidence="2 5" id="KW-0812">Transmembrane</keyword>
<feature type="transmembrane region" description="Helical" evidence="5">
    <location>
        <begin position="216"/>
        <end position="238"/>
    </location>
</feature>
<dbReference type="Pfam" id="PF01943">
    <property type="entry name" value="Polysacc_synt"/>
    <property type="match status" value="1"/>
</dbReference>
<feature type="transmembrane region" description="Helical" evidence="5">
    <location>
        <begin position="359"/>
        <end position="382"/>
    </location>
</feature>
<evidence type="ECO:0000313" key="6">
    <source>
        <dbReference type="EMBL" id="MRY14627.1"/>
    </source>
</evidence>
<evidence type="ECO:0000256" key="5">
    <source>
        <dbReference type="SAM" id="Phobius"/>
    </source>
</evidence>
<dbReference type="EMBL" id="WKLP01000058">
    <property type="protein sequence ID" value="MRY14627.1"/>
    <property type="molecule type" value="Genomic_DNA"/>
</dbReference>
<keyword evidence="3 5" id="KW-1133">Transmembrane helix</keyword>
<reference evidence="6" key="1">
    <citation type="journal article" date="2019" name="Nat. Med.">
        <title>A library of human gut bacterial isolates paired with longitudinal multiomics data enables mechanistic microbiome research.</title>
        <authorList>
            <person name="Poyet M."/>
            <person name="Groussin M."/>
            <person name="Gibbons S.M."/>
            <person name="Avila-Pacheco J."/>
            <person name="Jiang X."/>
            <person name="Kearney S.M."/>
            <person name="Perrotta A.R."/>
            <person name="Berdy B."/>
            <person name="Zhao S."/>
            <person name="Lieberman T.D."/>
            <person name="Swanson P.K."/>
            <person name="Smith M."/>
            <person name="Roesemann S."/>
            <person name="Alexander J.E."/>
            <person name="Rich S.A."/>
            <person name="Livny J."/>
            <person name="Vlamakis H."/>
            <person name="Clish C."/>
            <person name="Bullock K."/>
            <person name="Deik A."/>
            <person name="Scott J."/>
            <person name="Pierce K.A."/>
            <person name="Xavier R.J."/>
            <person name="Alm E.J."/>
        </authorList>
    </citation>
    <scope>NUCLEOTIDE SEQUENCE</scope>
    <source>
        <strain evidence="6">BIOML-A4</strain>
    </source>
</reference>
<dbReference type="InterPro" id="IPR052556">
    <property type="entry name" value="PolySynth_Transporter"/>
</dbReference>
<feature type="transmembrane region" description="Helical" evidence="5">
    <location>
        <begin position="330"/>
        <end position="352"/>
    </location>
</feature>
<evidence type="ECO:0000256" key="4">
    <source>
        <dbReference type="ARBA" id="ARBA00023136"/>
    </source>
</evidence>
<dbReference type="PANTHER" id="PTHR43424">
    <property type="entry name" value="LOCUS PUTATIVE PROTEIN 1-RELATED"/>
    <property type="match status" value="1"/>
</dbReference>
<evidence type="ECO:0000256" key="3">
    <source>
        <dbReference type="ARBA" id="ARBA00022989"/>
    </source>
</evidence>
<dbReference type="PANTHER" id="PTHR43424:SF1">
    <property type="entry name" value="LOCUS PUTATIVE PROTEIN 1-RELATED"/>
    <property type="match status" value="1"/>
</dbReference>
<feature type="transmembrane region" description="Helical" evidence="5">
    <location>
        <begin position="250"/>
        <end position="271"/>
    </location>
</feature>
<feature type="transmembrane region" description="Helical" evidence="5">
    <location>
        <begin position="12"/>
        <end position="33"/>
    </location>
</feature>
<protein>
    <submittedName>
        <fullName evidence="6">Oligosaccharide flippase family protein</fullName>
    </submittedName>
</protein>
<feature type="transmembrane region" description="Helical" evidence="5">
    <location>
        <begin position="148"/>
        <end position="167"/>
    </location>
</feature>
<feature type="transmembrane region" description="Helical" evidence="5">
    <location>
        <begin position="444"/>
        <end position="465"/>
    </location>
</feature>
<gene>
    <name evidence="6" type="ORF">GKE01_24670</name>
</gene>
<feature type="transmembrane region" description="Helical" evidence="5">
    <location>
        <begin position="90"/>
        <end position="114"/>
    </location>
</feature>
<accession>A0A6G1ZL09</accession>
<feature type="transmembrane region" description="Helical" evidence="5">
    <location>
        <begin position="388"/>
        <end position="412"/>
    </location>
</feature>
<feature type="transmembrane region" description="Helical" evidence="5">
    <location>
        <begin position="173"/>
        <end position="195"/>
    </location>
</feature>
<dbReference type="InterPro" id="IPR002797">
    <property type="entry name" value="Polysacc_synth"/>
</dbReference>
<evidence type="ECO:0000256" key="1">
    <source>
        <dbReference type="ARBA" id="ARBA00004141"/>
    </source>
</evidence>
<organism evidence="6">
    <name type="scientific">Parabacteroides goldsteinii</name>
    <dbReference type="NCBI Taxonomy" id="328812"/>
    <lineage>
        <taxon>Bacteria</taxon>
        <taxon>Pseudomonadati</taxon>
        <taxon>Bacteroidota</taxon>
        <taxon>Bacteroidia</taxon>
        <taxon>Bacteroidales</taxon>
        <taxon>Tannerellaceae</taxon>
        <taxon>Parabacteroides</taxon>
    </lineage>
</organism>
<sequence>MYANTNTSIKKNFAYKSALTISTYIMNFITFPYVSRVLGVEGIGLVNFVDNTVNYFLLFATMGVGLLGVREIATVKEDKKRRDQVYSNVLALNLLFTMVSLGIYLLCVATIPKLCQYDELFYIGTGKILFTVFLVEWFFTGVENFRYITLRSIFIKVLYIISVFLFVRDTSDYRLYFILTVGVVALNALINQFYIRRFVRIRWRDIQLFKYLKQNVTLGIYTLMTSMYLTFNVMYLGLVSDNTEVGYYTTAFKLYSVVLGFFTAFTNVMLPRMSTLLANGEKDRFQELVNRSFSVMATCCIPLILCSMILAPQIIYILSGPGYEGAILPMRIIMPAAFAVGMAQVLAIQVLMPMKKDKVLLVASIIGAIVSLLINLLVVPYVQSVGSAIVLVCSEMVVTGTYVVYVLSYRLVWIPMRIIWKNVWYSLPSVLVCWECGRWIKNEFVGVGCAIILAGIVWMLIQVVVQTAIGKKFKSVFYYRITS</sequence>
<dbReference type="AlphaFoldDB" id="A0A6G1ZL09"/>
<feature type="transmembrane region" description="Helical" evidence="5">
    <location>
        <begin position="120"/>
        <end position="139"/>
    </location>
</feature>
<dbReference type="CDD" id="cd13128">
    <property type="entry name" value="MATE_Wzx_like"/>
    <property type="match status" value="1"/>
</dbReference>
<dbReference type="RefSeq" id="WP_154278460.1">
    <property type="nucleotide sequence ID" value="NZ_JBKVAD010000010.1"/>
</dbReference>
<keyword evidence="4 5" id="KW-0472">Membrane</keyword>
<comment type="subcellular location">
    <subcellularLocation>
        <location evidence="1">Membrane</location>
        <topology evidence="1">Multi-pass membrane protein</topology>
    </subcellularLocation>
</comment>
<feature type="transmembrane region" description="Helical" evidence="5">
    <location>
        <begin position="53"/>
        <end position="69"/>
    </location>
</feature>
<proteinExistence type="predicted"/>
<evidence type="ECO:0000256" key="2">
    <source>
        <dbReference type="ARBA" id="ARBA00022692"/>
    </source>
</evidence>
<dbReference type="GO" id="GO:0016020">
    <property type="term" value="C:membrane"/>
    <property type="evidence" value="ECO:0007669"/>
    <property type="project" value="UniProtKB-SubCell"/>
</dbReference>